<evidence type="ECO:0000256" key="2">
    <source>
        <dbReference type="ARBA" id="ARBA00008061"/>
    </source>
</evidence>
<comment type="similarity">
    <text evidence="2">Belongs to the glycosyl hydrolase 13 family.</text>
</comment>
<keyword evidence="4" id="KW-0378">Hydrolase</keyword>
<dbReference type="FunFam" id="3.20.20.80:FF:000087">
    <property type="entry name" value="Oligo-1,6-glucosidase IMA1"/>
    <property type="match status" value="1"/>
</dbReference>
<dbReference type="GO" id="GO:0004575">
    <property type="term" value="F:sucrose alpha-glucosidase activity"/>
    <property type="evidence" value="ECO:0007669"/>
    <property type="project" value="TreeGrafter"/>
</dbReference>
<dbReference type="PANTHER" id="PTHR10357">
    <property type="entry name" value="ALPHA-AMYLASE FAMILY MEMBER"/>
    <property type="match status" value="1"/>
</dbReference>
<organism evidence="10 11">
    <name type="scientific">Hortaea werneckii</name>
    <name type="common">Black yeast</name>
    <name type="synonym">Cladosporium werneckii</name>
    <dbReference type="NCBI Taxonomy" id="91943"/>
    <lineage>
        <taxon>Eukaryota</taxon>
        <taxon>Fungi</taxon>
        <taxon>Dikarya</taxon>
        <taxon>Ascomycota</taxon>
        <taxon>Pezizomycotina</taxon>
        <taxon>Dothideomycetes</taxon>
        <taxon>Dothideomycetidae</taxon>
        <taxon>Mycosphaerellales</taxon>
        <taxon>Teratosphaeriaceae</taxon>
        <taxon>Hortaea</taxon>
    </lineage>
</organism>
<evidence type="ECO:0000313" key="10">
    <source>
        <dbReference type="EMBL" id="RMY15067.1"/>
    </source>
</evidence>
<sequence>MTVTQRPWWKDVAIYQIYPASFQDSNGDGIGDLQGIIQRLDYIKSIGVDVVWICPMYESPQLDMGYDISDYQAIHGPYGTMADMDQLIAEVHRRGMRIILDLVVNHTSDQHSWFKESRSSKSNPKRDWYIWKPAKYDEQGNRKPPNNWRSNFGGSAWKWDEHTQEYFLHLFCPEQPDLNWPLLTAFGLQDNDETRRAIYETAMIYWLEKGADGFRVDTVNMYSKDPSFPDAPITDHEAEWQEAGLVYCNGPRMNEYLSEMNSILTRYDAMTVGECPFTPDRNKVIDYVGASKKRLSMVFQFDVVDVGQGKIFKYQTAPFAYKLHDLKNAIARTQGLLLGTDAWTTSFVENHDQARAISRFGNDSPQWRERSGKMLSLLFASLSGTLFIYQGQEIGMINMPPDWPIEEYKDVDSINYYSMVAQRSGNNESELSKAKESLQHLSRDHARTPMQWDSARNGGFTGDSVEPWMRMNPSTAELNVSRQTASKDSVLAFWKRMLALRKQANDVLVNGHFELVDEANETVFSFLKHGKTRSALIVCNFSSNETTMPQIASDRKKEVVMDNVSETTSESTLMPWQARMYMLH</sequence>
<dbReference type="AlphaFoldDB" id="A0A3M6ZIS2"/>
<comment type="catalytic activity">
    <reaction evidence="1">
        <text>Hydrolysis of terminal, non-reducing (1-&gt;4)-linked alpha-D-glucose residues with release of alpha-D-glucose.</text>
        <dbReference type="EC" id="3.2.1.20"/>
    </reaction>
</comment>
<dbReference type="Gene3D" id="3.90.400.10">
    <property type="entry name" value="Oligo-1,6-glucosidase, Domain 2"/>
    <property type="match status" value="1"/>
</dbReference>
<feature type="domain" description="Glycosyl hydrolase family 13 catalytic" evidence="9">
    <location>
        <begin position="16"/>
        <end position="447"/>
    </location>
</feature>
<dbReference type="InterPro" id="IPR006047">
    <property type="entry name" value="GH13_cat_dom"/>
</dbReference>
<proteinExistence type="inferred from homology"/>
<dbReference type="GO" id="GO:0000025">
    <property type="term" value="P:maltose catabolic process"/>
    <property type="evidence" value="ECO:0007669"/>
    <property type="project" value="TreeGrafter"/>
</dbReference>
<dbReference type="EC" id="3.2.1.20" evidence="3"/>
<dbReference type="Proteomes" id="UP000271337">
    <property type="component" value="Unassembled WGS sequence"/>
</dbReference>
<evidence type="ECO:0000256" key="1">
    <source>
        <dbReference type="ARBA" id="ARBA00001657"/>
    </source>
</evidence>
<dbReference type="Gene3D" id="2.60.40.1180">
    <property type="entry name" value="Golgi alpha-mannosidase II"/>
    <property type="match status" value="1"/>
</dbReference>
<dbReference type="InterPro" id="IPR017853">
    <property type="entry name" value="GH"/>
</dbReference>
<dbReference type="GO" id="GO:0033934">
    <property type="term" value="F:glucan 1,4-alpha-maltotriohydrolase activity"/>
    <property type="evidence" value="ECO:0007669"/>
    <property type="project" value="TreeGrafter"/>
</dbReference>
<dbReference type="GO" id="GO:0004556">
    <property type="term" value="F:alpha-amylase activity"/>
    <property type="evidence" value="ECO:0007669"/>
    <property type="project" value="TreeGrafter"/>
</dbReference>
<evidence type="ECO:0000256" key="5">
    <source>
        <dbReference type="ARBA" id="ARBA00023295"/>
    </source>
</evidence>
<keyword evidence="6" id="KW-0462">Maltose metabolism</keyword>
<evidence type="ECO:0000256" key="7">
    <source>
        <dbReference type="ARBA" id="ARBA00041343"/>
    </source>
</evidence>
<dbReference type="GO" id="GO:0005987">
    <property type="term" value="P:sucrose catabolic process"/>
    <property type="evidence" value="ECO:0007669"/>
    <property type="project" value="TreeGrafter"/>
</dbReference>
<evidence type="ECO:0000259" key="9">
    <source>
        <dbReference type="SMART" id="SM00642"/>
    </source>
</evidence>
<dbReference type="EMBL" id="QWIL01000700">
    <property type="protein sequence ID" value="RMY15067.1"/>
    <property type="molecule type" value="Genomic_DNA"/>
</dbReference>
<dbReference type="VEuPathDB" id="FungiDB:BTJ68_11369"/>
<name>A0A3M6ZIS2_HORWE</name>
<dbReference type="FunFam" id="3.20.20.80:FF:000064">
    <property type="entry name" value="Oligo-1,6-glucosidase"/>
    <property type="match status" value="1"/>
</dbReference>
<dbReference type="GO" id="GO:0004574">
    <property type="term" value="F:oligo-1,6-glucosidase activity"/>
    <property type="evidence" value="ECO:0007669"/>
    <property type="project" value="TreeGrafter"/>
</dbReference>
<evidence type="ECO:0000256" key="8">
    <source>
        <dbReference type="ARBA" id="ARBA00073730"/>
    </source>
</evidence>
<dbReference type="GO" id="GO:0004558">
    <property type="term" value="F:alpha-1,4-glucosidase activity"/>
    <property type="evidence" value="ECO:0007669"/>
    <property type="project" value="UniProtKB-EC"/>
</dbReference>
<accession>A0A3M6ZIS2</accession>
<evidence type="ECO:0000256" key="6">
    <source>
        <dbReference type="ARBA" id="ARBA00026248"/>
    </source>
</evidence>
<keyword evidence="5" id="KW-0326">Glycosidase</keyword>
<evidence type="ECO:0000256" key="4">
    <source>
        <dbReference type="ARBA" id="ARBA00022801"/>
    </source>
</evidence>
<evidence type="ECO:0000313" key="11">
    <source>
        <dbReference type="Proteomes" id="UP000271337"/>
    </source>
</evidence>
<dbReference type="SUPFAM" id="SSF51445">
    <property type="entry name" value="(Trans)glycosidases"/>
    <property type="match status" value="1"/>
</dbReference>
<evidence type="ECO:0000256" key="3">
    <source>
        <dbReference type="ARBA" id="ARBA00012741"/>
    </source>
</evidence>
<dbReference type="SUPFAM" id="SSF51011">
    <property type="entry name" value="Glycosyl hydrolase domain"/>
    <property type="match status" value="1"/>
</dbReference>
<dbReference type="Pfam" id="PF00128">
    <property type="entry name" value="Alpha-amylase"/>
    <property type="match status" value="1"/>
</dbReference>
<dbReference type="FunFam" id="3.90.400.10:FF:000003">
    <property type="entry name" value="Probable alpha-glucosidase (Maltase)"/>
    <property type="match status" value="1"/>
</dbReference>
<dbReference type="SMART" id="SM00642">
    <property type="entry name" value="Aamy"/>
    <property type="match status" value="1"/>
</dbReference>
<comment type="caution">
    <text evidence="10">The sequence shown here is derived from an EMBL/GenBank/DDBJ whole genome shotgun (WGS) entry which is preliminary data.</text>
</comment>
<dbReference type="InterPro" id="IPR045857">
    <property type="entry name" value="O16G_dom_2"/>
</dbReference>
<dbReference type="InterPro" id="IPR013780">
    <property type="entry name" value="Glyco_hydro_b"/>
</dbReference>
<dbReference type="PANTHER" id="PTHR10357:SF179">
    <property type="entry name" value="NEUTRAL AND BASIC AMINO ACID TRANSPORT PROTEIN RBAT"/>
    <property type="match status" value="1"/>
</dbReference>
<reference evidence="10 11" key="1">
    <citation type="journal article" date="2018" name="BMC Genomics">
        <title>Genomic evidence for intraspecific hybridization in a clonal and extremely halotolerant yeast.</title>
        <authorList>
            <person name="Gostincar C."/>
            <person name="Stajich J.E."/>
            <person name="Zupancic J."/>
            <person name="Zalar P."/>
            <person name="Gunde-Cimerman N."/>
        </authorList>
    </citation>
    <scope>NUCLEOTIDE SEQUENCE [LARGE SCALE GENOMIC DNA]</scope>
    <source>
        <strain evidence="10 11">EXF-6669</strain>
    </source>
</reference>
<dbReference type="OrthoDB" id="1740265at2759"/>
<protein>
    <recommendedName>
        <fullName evidence="8">Alpha-glucosidase</fullName>
        <ecNumber evidence="3">3.2.1.20</ecNumber>
    </recommendedName>
    <alternativeName>
        <fullName evidence="7">Maltase</fullName>
    </alternativeName>
</protein>
<dbReference type="CDD" id="cd11333">
    <property type="entry name" value="AmyAc_SI_OligoGlu_DGase"/>
    <property type="match status" value="1"/>
</dbReference>
<dbReference type="Gene3D" id="3.20.20.80">
    <property type="entry name" value="Glycosidases"/>
    <property type="match status" value="1"/>
</dbReference>
<gene>
    <name evidence="10" type="ORF">D0867_06943</name>
</gene>